<keyword evidence="2" id="KW-1185">Reference proteome</keyword>
<accession>I4EK92</accession>
<dbReference type="EMBL" id="CAGS01000388">
    <property type="protein sequence ID" value="CCF85104.1"/>
    <property type="molecule type" value="Genomic_DNA"/>
</dbReference>
<dbReference type="Proteomes" id="UP000004221">
    <property type="component" value="Unassembled WGS sequence"/>
</dbReference>
<comment type="caution">
    <text evidence="1">The sequence shown here is derived from an EMBL/GenBank/DDBJ whole genome shotgun (WGS) entry which is preliminary data.</text>
</comment>
<reference evidence="1 2" key="1">
    <citation type="journal article" date="2012" name="ISME J.">
        <title>Nitrification expanded: discovery, physiology and genomics of a nitrite-oxidizing bacterium from the phylum Chloroflexi.</title>
        <authorList>
            <person name="Sorokin D.Y."/>
            <person name="Lucker S."/>
            <person name="Vejmelkova D."/>
            <person name="Kostrikina N.A."/>
            <person name="Kleerebezem R."/>
            <person name="Rijpstra W.I."/>
            <person name="Damste J.S."/>
            <person name="Le Paslier D."/>
            <person name="Muyzer G."/>
            <person name="Wagner M."/>
            <person name="van Loosdrecht M.C."/>
            <person name="Daims H."/>
        </authorList>
    </citation>
    <scope>NUCLEOTIDE SEQUENCE [LARGE SCALE GENOMIC DNA]</scope>
    <source>
        <strain evidence="2">none</strain>
    </source>
</reference>
<organism evidence="1 2">
    <name type="scientific">Nitrolancea hollandica Lb</name>
    <dbReference type="NCBI Taxonomy" id="1129897"/>
    <lineage>
        <taxon>Bacteria</taxon>
        <taxon>Pseudomonadati</taxon>
        <taxon>Thermomicrobiota</taxon>
        <taxon>Thermomicrobia</taxon>
        <taxon>Sphaerobacterales</taxon>
        <taxon>Sphaerobacterineae</taxon>
        <taxon>Sphaerobacteraceae</taxon>
        <taxon>Nitrolancea</taxon>
    </lineage>
</organism>
<evidence type="ECO:0000313" key="1">
    <source>
        <dbReference type="EMBL" id="CCF85104.1"/>
    </source>
</evidence>
<gene>
    <name evidence="1" type="ORF">NITHO_4480005</name>
</gene>
<evidence type="ECO:0000313" key="2">
    <source>
        <dbReference type="Proteomes" id="UP000004221"/>
    </source>
</evidence>
<sequence length="488" mass="55577">MTIRGITFRGIDDVDGLSEDAKAILQEVTSMFYLRNDQRILKMTYVHYQDIPIDNQVARMAQQIDQAQTLITWLYTNPIGPFGSRRFSYEHSTFYVFERWEQIPRGELYGDDHEYGLVTEPASDGSEQLADIPGYMVSQNFESQHFLIGINGRIYPPHPGFWIDKSQDLVSDIATTGNSSRDWAWKAFLSDSNDYLEEFESRILRALKWYGRSTALSVMEEEQLVDLSIALESLMGLPQREKVTERFKETVMVLLGAIPNLDTWAQQFYDARSAVVHEGRAMQLLFIPDKTNKKSNAARSGESQALLPLSSYGRQVFSLCASTMLTGWRTTRDERLHHFLVSTHTRLTRICTALNDPKKNADGRLTEAASEIEALDLQYWLVEDLADVKTLLAISRLLLENFLQGSLTVTNNLQQIAQPVVQPSPTDGVEDQVRTLREVSNYLAIVEDSQAKQGVWETKHLPVLKKFVVFANYSFAFFRPQSDSSVIT</sequence>
<name>I4EK92_9BACT</name>
<proteinExistence type="predicted"/>
<protein>
    <submittedName>
        <fullName evidence="1">Uncharacterized protein</fullName>
    </submittedName>
</protein>
<dbReference type="AlphaFoldDB" id="I4EK92"/>